<sequence>MAGLSQLILQALRAKKGSLPVHLFCSIDQLPDKELESRFNSLSLAFKTDRLTLDKRLGIQERSRDLTEENIDKELRGLREAVETLNQLCNDEQVKTVIFKIQHHLNILEASVARLSGRAEVFGAVQQEKRMSRAMEVMIIHTENIRRLRGKEQSEVEEARRILSEKSQTTTAIGLDIGGLSDRRSASVSAALNNPRLTQRARSHSPSPSPNSLTQSSEKLDANTSSDARRRSEVVLPRCFGGIGSPPLTASSSMDSAGVFGDFLHHSTFSTSRQAGFENGEEPRQRFQSATANVTVRNVVSNSFRRASLERQKRLSQNSSTSSQLSRGNSSDQSVDKDQPNKISKQHSQEEEAYRQGYEEGLKASLGREIGELRNQQTTISSSLEQIMDRVDNMQQEDHQDELREETMAKVKDALGRLRVWMSNPNWSSTSLTLRHLVSGLVFFLAMLVVIFTFAPLIPSNITVRSHGQPAQ</sequence>
<evidence type="ECO:0000256" key="8">
    <source>
        <dbReference type="SAM" id="Coils"/>
    </source>
</evidence>
<dbReference type="Pfam" id="PF05781">
    <property type="entry name" value="MRVI1"/>
    <property type="match status" value="1"/>
</dbReference>
<evidence type="ECO:0000256" key="2">
    <source>
        <dbReference type="ARBA" id="ARBA00004496"/>
    </source>
</evidence>
<evidence type="ECO:0000256" key="1">
    <source>
        <dbReference type="ARBA" id="ARBA00004167"/>
    </source>
</evidence>
<feature type="region of interest" description="Disordered" evidence="9">
    <location>
        <begin position="305"/>
        <end position="355"/>
    </location>
</feature>
<comment type="caution">
    <text evidence="11">The sequence shown here is derived from an EMBL/GenBank/DDBJ whole genome shotgun (WGS) entry which is preliminary data.</text>
</comment>
<dbReference type="AlphaFoldDB" id="A0A2T7P656"/>
<keyword evidence="7 10" id="KW-0472">Membrane</keyword>
<evidence type="ECO:0000313" key="12">
    <source>
        <dbReference type="Proteomes" id="UP000245119"/>
    </source>
</evidence>
<dbReference type="Proteomes" id="UP000245119">
    <property type="component" value="Linkage Group LG6"/>
</dbReference>
<dbReference type="GO" id="GO:0016020">
    <property type="term" value="C:membrane"/>
    <property type="evidence" value="ECO:0007669"/>
    <property type="project" value="UniProtKB-SubCell"/>
</dbReference>
<dbReference type="PANTHER" id="PTHR15352">
    <property type="entry name" value="LYMPHOID-RESTRICTED MEMBRANE PROTEIN, JAW1"/>
    <property type="match status" value="1"/>
</dbReference>
<keyword evidence="5 10" id="KW-1133">Transmembrane helix</keyword>
<feature type="region of interest" description="Disordered" evidence="9">
    <location>
        <begin position="193"/>
        <end position="230"/>
    </location>
</feature>
<accession>A0A2T7P656</accession>
<feature type="transmembrane region" description="Helical" evidence="10">
    <location>
        <begin position="437"/>
        <end position="458"/>
    </location>
</feature>
<gene>
    <name evidence="11" type="ORF">C0Q70_11486</name>
</gene>
<evidence type="ECO:0000256" key="10">
    <source>
        <dbReference type="SAM" id="Phobius"/>
    </source>
</evidence>
<organism evidence="11 12">
    <name type="scientific">Pomacea canaliculata</name>
    <name type="common">Golden apple snail</name>
    <dbReference type="NCBI Taxonomy" id="400727"/>
    <lineage>
        <taxon>Eukaryota</taxon>
        <taxon>Metazoa</taxon>
        <taxon>Spiralia</taxon>
        <taxon>Lophotrochozoa</taxon>
        <taxon>Mollusca</taxon>
        <taxon>Gastropoda</taxon>
        <taxon>Caenogastropoda</taxon>
        <taxon>Architaenioglossa</taxon>
        <taxon>Ampullarioidea</taxon>
        <taxon>Ampullariidae</taxon>
        <taxon>Pomacea</taxon>
    </lineage>
</organism>
<dbReference type="EMBL" id="PZQS01000006">
    <property type="protein sequence ID" value="PVD28891.1"/>
    <property type="molecule type" value="Genomic_DNA"/>
</dbReference>
<comment type="subcellular location">
    <subcellularLocation>
        <location evidence="2">Cytoplasm</location>
    </subcellularLocation>
    <subcellularLocation>
        <location evidence="1">Membrane</location>
        <topology evidence="1">Single-pass membrane protein</topology>
    </subcellularLocation>
</comment>
<dbReference type="STRING" id="400727.A0A2T7P656"/>
<evidence type="ECO:0000256" key="6">
    <source>
        <dbReference type="ARBA" id="ARBA00023054"/>
    </source>
</evidence>
<reference evidence="11 12" key="1">
    <citation type="submission" date="2018-04" db="EMBL/GenBank/DDBJ databases">
        <title>The genome of golden apple snail Pomacea canaliculata provides insight into stress tolerance and invasive adaptation.</title>
        <authorList>
            <person name="Liu C."/>
            <person name="Liu B."/>
            <person name="Ren Y."/>
            <person name="Zhang Y."/>
            <person name="Wang H."/>
            <person name="Li S."/>
            <person name="Jiang F."/>
            <person name="Yin L."/>
            <person name="Zhang G."/>
            <person name="Qian W."/>
            <person name="Fan W."/>
        </authorList>
    </citation>
    <scope>NUCLEOTIDE SEQUENCE [LARGE SCALE GENOMIC DNA]</scope>
    <source>
        <strain evidence="11">SZHN2017</strain>
        <tissue evidence="11">Muscle</tissue>
    </source>
</reference>
<evidence type="ECO:0000256" key="9">
    <source>
        <dbReference type="SAM" id="MobiDB-lite"/>
    </source>
</evidence>
<dbReference type="OrthoDB" id="10062605at2759"/>
<dbReference type="GO" id="GO:0005737">
    <property type="term" value="C:cytoplasm"/>
    <property type="evidence" value="ECO:0007669"/>
    <property type="project" value="UniProtKB-SubCell"/>
</dbReference>
<keyword evidence="4 10" id="KW-0812">Transmembrane</keyword>
<evidence type="ECO:0000256" key="5">
    <source>
        <dbReference type="ARBA" id="ARBA00022989"/>
    </source>
</evidence>
<name>A0A2T7P656_POMCA</name>
<keyword evidence="6 8" id="KW-0175">Coiled coil</keyword>
<protein>
    <submittedName>
        <fullName evidence="11">Uncharacterized protein</fullName>
    </submittedName>
</protein>
<keyword evidence="12" id="KW-1185">Reference proteome</keyword>
<evidence type="ECO:0000256" key="3">
    <source>
        <dbReference type="ARBA" id="ARBA00022490"/>
    </source>
</evidence>
<keyword evidence="3" id="KW-0963">Cytoplasm</keyword>
<feature type="coiled-coil region" evidence="8">
    <location>
        <begin position="68"/>
        <end position="95"/>
    </location>
</feature>
<evidence type="ECO:0000256" key="7">
    <source>
        <dbReference type="ARBA" id="ARBA00023136"/>
    </source>
</evidence>
<feature type="compositionally biased region" description="Polar residues" evidence="9">
    <location>
        <begin position="204"/>
        <end position="226"/>
    </location>
</feature>
<proteinExistence type="predicted"/>
<dbReference type="InterPro" id="IPR008677">
    <property type="entry name" value="MRVI1"/>
</dbReference>
<feature type="compositionally biased region" description="Low complexity" evidence="9">
    <location>
        <begin position="315"/>
        <end position="331"/>
    </location>
</feature>
<evidence type="ECO:0000313" key="11">
    <source>
        <dbReference type="EMBL" id="PVD28891.1"/>
    </source>
</evidence>
<evidence type="ECO:0000256" key="4">
    <source>
        <dbReference type="ARBA" id="ARBA00022692"/>
    </source>
</evidence>
<dbReference type="PANTHER" id="PTHR15352:SF1">
    <property type="entry name" value="KASH5-LIKE COILED-COIL DOMAIN-CONTAINING PROTEIN"/>
    <property type="match status" value="1"/>
</dbReference>